<feature type="domain" description="Helicase C-terminal" evidence="4">
    <location>
        <begin position="1241"/>
        <end position="1399"/>
    </location>
</feature>
<dbReference type="Gene3D" id="3.40.50.300">
    <property type="entry name" value="P-loop containing nucleotide triphosphate hydrolases"/>
    <property type="match status" value="1"/>
</dbReference>
<dbReference type="InterPro" id="IPR027417">
    <property type="entry name" value="P-loop_NTPase"/>
</dbReference>
<dbReference type="EMBL" id="JBELOE010000136">
    <property type="protein sequence ID" value="MER2491621.1"/>
    <property type="molecule type" value="Genomic_DNA"/>
</dbReference>
<keyword evidence="1 5" id="KW-0378">Hydrolase</keyword>
<sequence>MITLGPQTAQDASELYDAYRKLPESEQALLQLLAVVYHPLGVSKFNEVLKLAAHFELFAVKKPIKRLSAELRTQLIEQGFILQGRDGILVHYYIGNQLVADCVQNNTFKQILHCVDQAVERPSSYSFDLNLAAHQRLIRDCYFLGEIDNIIELLEFDKNPQNINMEYNQVLIHLFLIPFDLQTFLALPDILQYQSFACWILSRQRQGYSVTYALDLLKQVHQHNPGNILLSCLLAEQYLYQAQLTELKTLIPELDDSCYALQIKASYLFLTGEFSDANAHFEHAIKAKNKIKRRAKQYLSGPMGVFYKLCLLRLGNTQDASFFKTAGAQVSFEATDRTMRCMPHENVALSESMVMAIQGISSGQTFTASTVRYAHLSNSHCFYFNLAQLINLLAELWCNKTLKAESLNKLQQVSEFFEGSDYALFREIARQIKTPESSAEISALLHFPTFIRTKEEWDVALDKLLALTNETTTTNVVEKSEHNTRLIWEVEFSRFRANFKPKEQKLNSKGWSKGRVIALKRLYREVDQFPYLTEQDINICQTIVEIKNWGYYSSTEYHLNGPSTLLAAKGADNLYLAGELSAPIELSQKEPELLVSQQGEHLCLSIADLPEHFEHMQMPCTITQLTPEHYCFTLFSAEHMQVAQVIGEGGLLIPLHAKEKALKGISAIAPLLNIQSDLNELDTGLENIQCDPHLVINIQPFNQGLEFSCFVMPFGEQGPVIKPAVGNVNLTTELNGKRVATQRDLIHEQNLLDLLDQHCSSFLSMPDNILAIDDTQAALDTLEQLEHIVSQSPAPLPLRLRWPKGKKINLSKRLESQHMQLAVNKKNEWFDITGELKIDDEAVIDLRRLLELVSTSNGRFIQLDSNQILALSEDLRHKLEALKHSTEDGKFHPLASLQVEEATAGMRMKPIHAWEAQTRKMHEANEITPQVPNTLQAQLRDYQIAGFDWASRLAHWGAGACLADDMGLGKTLQALAILLSRAKGGPSLVMAPTSVCLNWLQEAAKFAPTLNIKLFADSVNNQQRSDLLQDLNASDCVIISYGLLQRESEMLAKVRWHTIIADEAQALKNPLAKRTKAAYALKADFKMVTTGTPIENDLTELWSLFRFINPGLLGNIKRFGERFALPIENANEDKLAARKASIGLRNLIKPFILRRMKNQVLTELPSRTEITLQVELNTEEQNFYQALRLNAIDKLSAADNFANAGEQRIQMLAELVKLRQACCHPKLVMQESNIPSSKLAALDELLDELQQNNHKALIFSQFVGHLHLIKTHLENKGIQYQYLDGSTPQKERQQRVNAFQNGEGEVFLISLKAGGFGLNLTAADYVIHMDPWWNPAVEEQASDRAHRMGQTRPVTIYRLVAKNTIEEKIVALHQHKRDLADNLLQGNEQANKLSVDDMLILLKDTF</sequence>
<reference evidence="5 6" key="1">
    <citation type="submission" date="2024-06" db="EMBL/GenBank/DDBJ databases">
        <authorList>
            <person name="Chen R.Y."/>
        </authorList>
    </citation>
    <scope>NUCLEOTIDE SEQUENCE [LARGE SCALE GENOMIC DNA]</scope>
    <source>
        <strain evidence="5 6">D2</strain>
    </source>
</reference>
<accession>A0ABV1RFS2</accession>
<dbReference type="SMART" id="SM00487">
    <property type="entry name" value="DEXDc"/>
    <property type="match status" value="1"/>
</dbReference>
<keyword evidence="2 5" id="KW-0547">Nucleotide-binding</keyword>
<dbReference type="GO" id="GO:0016787">
    <property type="term" value="F:hydrolase activity"/>
    <property type="evidence" value="ECO:0007669"/>
    <property type="project" value="UniProtKB-KW"/>
</dbReference>
<name>A0ABV1RFS2_9ALTE</name>
<dbReference type="GO" id="GO:0004386">
    <property type="term" value="F:helicase activity"/>
    <property type="evidence" value="ECO:0007669"/>
    <property type="project" value="UniProtKB-KW"/>
</dbReference>
<evidence type="ECO:0000259" key="3">
    <source>
        <dbReference type="PROSITE" id="PS51192"/>
    </source>
</evidence>
<dbReference type="Gene3D" id="3.40.50.10810">
    <property type="entry name" value="Tandem AAA-ATPase domain"/>
    <property type="match status" value="1"/>
</dbReference>
<dbReference type="SUPFAM" id="SSF52540">
    <property type="entry name" value="P-loop containing nucleoside triphosphate hydrolases"/>
    <property type="match status" value="2"/>
</dbReference>
<evidence type="ECO:0000256" key="2">
    <source>
        <dbReference type="ARBA" id="ARBA00022806"/>
    </source>
</evidence>
<dbReference type="PROSITE" id="PS51192">
    <property type="entry name" value="HELICASE_ATP_BIND_1"/>
    <property type="match status" value="1"/>
</dbReference>
<keyword evidence="2 5" id="KW-0347">Helicase</keyword>
<gene>
    <name evidence="5" type="ORF">ABS311_06975</name>
</gene>
<proteinExistence type="predicted"/>
<dbReference type="CDD" id="cd18793">
    <property type="entry name" value="SF2_C_SNF"/>
    <property type="match status" value="1"/>
</dbReference>
<dbReference type="EC" id="3.6.4.-" evidence="5"/>
<dbReference type="Proteomes" id="UP001467690">
    <property type="component" value="Unassembled WGS sequence"/>
</dbReference>
<evidence type="ECO:0000256" key="1">
    <source>
        <dbReference type="ARBA" id="ARBA00022801"/>
    </source>
</evidence>
<dbReference type="SMART" id="SM00490">
    <property type="entry name" value="HELICc"/>
    <property type="match status" value="1"/>
</dbReference>
<evidence type="ECO:0000313" key="5">
    <source>
        <dbReference type="EMBL" id="MER2491621.1"/>
    </source>
</evidence>
<dbReference type="CDD" id="cd18012">
    <property type="entry name" value="DEXQc_arch_SWI2_SNF2"/>
    <property type="match status" value="1"/>
</dbReference>
<dbReference type="RefSeq" id="WP_350401219.1">
    <property type="nucleotide sequence ID" value="NZ_JBELOE010000136.1"/>
</dbReference>
<evidence type="ECO:0000259" key="4">
    <source>
        <dbReference type="PROSITE" id="PS51194"/>
    </source>
</evidence>
<dbReference type="PROSITE" id="PS51194">
    <property type="entry name" value="HELICASE_CTER"/>
    <property type="match status" value="1"/>
</dbReference>
<dbReference type="Pfam" id="PF00176">
    <property type="entry name" value="SNF2-rel_dom"/>
    <property type="match status" value="1"/>
</dbReference>
<dbReference type="PANTHER" id="PTHR10799">
    <property type="entry name" value="SNF2/RAD54 HELICASE FAMILY"/>
    <property type="match status" value="1"/>
</dbReference>
<organism evidence="5 6">
    <name type="scientific">Catenovulum sediminis</name>
    <dbReference type="NCBI Taxonomy" id="1740262"/>
    <lineage>
        <taxon>Bacteria</taxon>
        <taxon>Pseudomonadati</taxon>
        <taxon>Pseudomonadota</taxon>
        <taxon>Gammaproteobacteria</taxon>
        <taxon>Alteromonadales</taxon>
        <taxon>Alteromonadaceae</taxon>
        <taxon>Catenovulum</taxon>
    </lineage>
</organism>
<comment type="caution">
    <text evidence="5">The sequence shown here is derived from an EMBL/GenBank/DDBJ whole genome shotgun (WGS) entry which is preliminary data.</text>
</comment>
<dbReference type="InterPro" id="IPR014001">
    <property type="entry name" value="Helicase_ATP-bd"/>
</dbReference>
<keyword evidence="2 5" id="KW-0067">ATP-binding</keyword>
<protein>
    <submittedName>
        <fullName evidence="5">DEAD/DEAH box helicase</fullName>
        <ecNumber evidence="5">3.6.4.-</ecNumber>
    </submittedName>
</protein>
<dbReference type="InterPro" id="IPR038718">
    <property type="entry name" value="SNF2-like_sf"/>
</dbReference>
<keyword evidence="6" id="KW-1185">Reference proteome</keyword>
<dbReference type="Pfam" id="PF00271">
    <property type="entry name" value="Helicase_C"/>
    <property type="match status" value="1"/>
</dbReference>
<dbReference type="InterPro" id="IPR001650">
    <property type="entry name" value="Helicase_C-like"/>
</dbReference>
<dbReference type="InterPro" id="IPR049730">
    <property type="entry name" value="SNF2/RAD54-like_C"/>
</dbReference>
<dbReference type="InterPro" id="IPR000330">
    <property type="entry name" value="SNF2_N"/>
</dbReference>
<feature type="domain" description="Helicase ATP-binding" evidence="3">
    <location>
        <begin position="951"/>
        <end position="1111"/>
    </location>
</feature>
<evidence type="ECO:0000313" key="6">
    <source>
        <dbReference type="Proteomes" id="UP001467690"/>
    </source>
</evidence>